<comment type="caution">
    <text evidence="1">The sequence shown here is derived from an EMBL/GenBank/DDBJ whole genome shotgun (WGS) entry which is preliminary data.</text>
</comment>
<dbReference type="Proteomes" id="UP000231279">
    <property type="component" value="Unassembled WGS sequence"/>
</dbReference>
<reference evidence="2" key="1">
    <citation type="journal article" date="2018" name="Gigascience">
        <title>Genome assembly of the Pink Ipe (Handroanthus impetiginosus, Bignoniaceae), a highly valued, ecologically keystone Neotropical timber forest tree.</title>
        <authorList>
            <person name="Silva-Junior O.B."/>
            <person name="Grattapaglia D."/>
            <person name="Novaes E."/>
            <person name="Collevatti R.G."/>
        </authorList>
    </citation>
    <scope>NUCLEOTIDE SEQUENCE [LARGE SCALE GENOMIC DNA]</scope>
    <source>
        <strain evidence="2">cv. UFG-1</strain>
    </source>
</reference>
<keyword evidence="2" id="KW-1185">Reference proteome</keyword>
<evidence type="ECO:0000313" key="1">
    <source>
        <dbReference type="EMBL" id="PIN13993.1"/>
    </source>
</evidence>
<accession>A0A2G9H942</accession>
<evidence type="ECO:0008006" key="3">
    <source>
        <dbReference type="Google" id="ProtNLM"/>
    </source>
</evidence>
<name>A0A2G9H942_9LAMI</name>
<dbReference type="OrthoDB" id="1932912at2759"/>
<dbReference type="EMBL" id="NKXS01002368">
    <property type="protein sequence ID" value="PIN13993.1"/>
    <property type="molecule type" value="Genomic_DNA"/>
</dbReference>
<proteinExistence type="predicted"/>
<dbReference type="AlphaFoldDB" id="A0A2G9H942"/>
<organism evidence="1 2">
    <name type="scientific">Handroanthus impetiginosus</name>
    <dbReference type="NCBI Taxonomy" id="429701"/>
    <lineage>
        <taxon>Eukaryota</taxon>
        <taxon>Viridiplantae</taxon>
        <taxon>Streptophyta</taxon>
        <taxon>Embryophyta</taxon>
        <taxon>Tracheophyta</taxon>
        <taxon>Spermatophyta</taxon>
        <taxon>Magnoliopsida</taxon>
        <taxon>eudicotyledons</taxon>
        <taxon>Gunneridae</taxon>
        <taxon>Pentapetalae</taxon>
        <taxon>asterids</taxon>
        <taxon>lamiids</taxon>
        <taxon>Lamiales</taxon>
        <taxon>Bignoniaceae</taxon>
        <taxon>Crescentiina</taxon>
        <taxon>Tabebuia alliance</taxon>
        <taxon>Handroanthus</taxon>
    </lineage>
</organism>
<evidence type="ECO:0000313" key="2">
    <source>
        <dbReference type="Proteomes" id="UP000231279"/>
    </source>
</evidence>
<sequence length="147" mass="16564">MTKASEGSGFIKTHFLSNSPVITTVKLEGSNNYMSWAHLLSCGLWNKDRAASTKMDVQLCSLLWHFLHLKLLTLFKSCKTYSKDMAGYLGQVETLKDEFNSLMPLSESITTQEKERDKFFMVLALIGLRSYLSSIRDQILASPTISS</sequence>
<gene>
    <name evidence="1" type="ORF">CDL12_13390</name>
</gene>
<protein>
    <recommendedName>
        <fullName evidence="3">Retrotransposon Copia-like N-terminal domain-containing protein</fullName>
    </recommendedName>
</protein>